<dbReference type="Proteomes" id="UP000054805">
    <property type="component" value="Unassembled WGS sequence"/>
</dbReference>
<dbReference type="Proteomes" id="UP000054826">
    <property type="component" value="Unassembled WGS sequence"/>
</dbReference>
<keyword evidence="1" id="KW-1133">Transmembrane helix</keyword>
<accession>A0A0V1JZB1</accession>
<dbReference type="Proteomes" id="UP000054632">
    <property type="component" value="Unassembled WGS sequence"/>
</dbReference>
<keyword evidence="6" id="KW-1185">Reference proteome</keyword>
<keyword evidence="1" id="KW-0812">Transmembrane</keyword>
<evidence type="ECO:0000256" key="1">
    <source>
        <dbReference type="SAM" id="Phobius"/>
    </source>
</evidence>
<feature type="transmembrane region" description="Helical" evidence="1">
    <location>
        <begin position="28"/>
        <end position="48"/>
    </location>
</feature>
<keyword evidence="1" id="KW-0472">Membrane</keyword>
<reference evidence="5 6" key="1">
    <citation type="submission" date="2015-01" db="EMBL/GenBank/DDBJ databases">
        <title>Evolution of Trichinella species and genotypes.</title>
        <authorList>
            <person name="Korhonen P.K."/>
            <person name="Edoardo P."/>
            <person name="Giuseppe L.R."/>
            <person name="Gasser R.B."/>
        </authorList>
    </citation>
    <scope>NUCLEOTIDE SEQUENCE [LARGE SCALE GENOMIC DNA]</scope>
    <source>
        <strain evidence="2">ISS13</strain>
        <strain evidence="4">ISS176</strain>
        <strain evidence="3">ISS588</strain>
    </source>
</reference>
<organism evidence="4 7">
    <name type="scientific">Trichinella pseudospiralis</name>
    <name type="common">Parasitic roundworm</name>
    <dbReference type="NCBI Taxonomy" id="6337"/>
    <lineage>
        <taxon>Eukaryota</taxon>
        <taxon>Metazoa</taxon>
        <taxon>Ecdysozoa</taxon>
        <taxon>Nematoda</taxon>
        <taxon>Enoplea</taxon>
        <taxon>Dorylaimia</taxon>
        <taxon>Trichinellida</taxon>
        <taxon>Trichinellidae</taxon>
        <taxon>Trichinella</taxon>
    </lineage>
</organism>
<feature type="non-terminal residue" evidence="4">
    <location>
        <position position="1"/>
    </location>
</feature>
<dbReference type="EMBL" id="JYDS01000079">
    <property type="protein sequence ID" value="KRZ26841.1"/>
    <property type="molecule type" value="Genomic_DNA"/>
</dbReference>
<protein>
    <submittedName>
        <fullName evidence="4">Uncharacterized protein</fullName>
    </submittedName>
</protein>
<evidence type="ECO:0000313" key="4">
    <source>
        <dbReference type="EMBL" id="KRZ40343.1"/>
    </source>
</evidence>
<evidence type="ECO:0000313" key="2">
    <source>
        <dbReference type="EMBL" id="KRY70744.1"/>
    </source>
</evidence>
<dbReference type="AlphaFoldDB" id="A0A0V1JZB1"/>
<gene>
    <name evidence="2" type="ORF">T4A_14312</name>
    <name evidence="3" type="ORF">T4B_13438</name>
    <name evidence="4" type="ORF">T4C_7506</name>
</gene>
<dbReference type="EMBL" id="JYDR01000068">
    <property type="protein sequence ID" value="KRY70744.1"/>
    <property type="molecule type" value="Genomic_DNA"/>
</dbReference>
<evidence type="ECO:0000313" key="7">
    <source>
        <dbReference type="Proteomes" id="UP000054826"/>
    </source>
</evidence>
<name>A0A0V1JZB1_TRIPS</name>
<dbReference type="EMBL" id="JYDV01000028">
    <property type="protein sequence ID" value="KRZ40343.1"/>
    <property type="molecule type" value="Genomic_DNA"/>
</dbReference>
<sequence length="118" mass="13967">LSLFIFQHYNFPPDSSAWLLKCIEFPSLYIIIISIIITKHLLFVVLSINHNYHNFYSNFFILANNSGFMIHVWSESDEIENVKKREKESNNEKGKISNRQYISHIQCYSHYGRCCSTK</sequence>
<evidence type="ECO:0000313" key="5">
    <source>
        <dbReference type="Proteomes" id="UP000054632"/>
    </source>
</evidence>
<evidence type="ECO:0000313" key="3">
    <source>
        <dbReference type="EMBL" id="KRZ26841.1"/>
    </source>
</evidence>
<evidence type="ECO:0000313" key="6">
    <source>
        <dbReference type="Proteomes" id="UP000054805"/>
    </source>
</evidence>
<proteinExistence type="predicted"/>
<comment type="caution">
    <text evidence="4">The sequence shown here is derived from an EMBL/GenBank/DDBJ whole genome shotgun (WGS) entry which is preliminary data.</text>
</comment>